<dbReference type="EMBL" id="SDWW01000018">
    <property type="protein sequence ID" value="RYV51295.1"/>
    <property type="molecule type" value="Genomic_DNA"/>
</dbReference>
<keyword evidence="4 7" id="KW-0812">Transmembrane</keyword>
<dbReference type="InterPro" id="IPR050545">
    <property type="entry name" value="Mycobact_MmpL"/>
</dbReference>
<dbReference type="Proteomes" id="UP000293764">
    <property type="component" value="Unassembled WGS sequence"/>
</dbReference>
<comment type="caution">
    <text evidence="9">The sequence shown here is derived from an EMBL/GenBank/DDBJ whole genome shotgun (WGS) entry which is preliminary data.</text>
</comment>
<dbReference type="PROSITE" id="PS50156">
    <property type="entry name" value="SSD"/>
    <property type="match status" value="1"/>
</dbReference>
<feature type="transmembrane region" description="Helical" evidence="7">
    <location>
        <begin position="532"/>
        <end position="552"/>
    </location>
</feature>
<sequence length="905" mass="93120">MSSQLYRLGRAMARYCRSVLIVWVLLLTALGGAVVVSGGELEDSLSIPGTEAQDGLDVLAQRFPQVAGTSGQLLFVAPAGESIAEHTDQVTAVLDAVREVPDVVAVTDPFDPANALDVSADGAHAIATVQLSARLGDLDPATVPALETAAVPVGSDLEVHIGGAVFTQTSVHISPSEGLGLVVALLVLVITFGSLLAAGLPLLTAVLGIAVAMTAVLTIAAATPVSSTAPTLALMIGLAVGIDYALFVLSRHRSQLATGMDVIESIARSVATAGSAVVFAGATVIIALCGLFVVQIPFLTVMGLTAALAVAIAVLVALTALPALLAASGERLRPRPGSRAAARALVEQSGDEPTQGGRVRHTLGARWVALVTRVPVLTVVLVVVGLLAMAIPAKDLELGLPDNGTADVGTPQRETYDLVADAFGAGYNTPLLVTVDIIRTTDPVGVMADLADDLRGLDGVAAVGLATPNETADLGIVQVIPETGQADPATAALVAEIRGQRDVLEERYGITDLRVTGQVAVTIDVSDRLADALLPFGLFVVGLSLLLLTVVFRSIAVPLKATIGYVFSVLAAFGAVAAVFEWGWAADLLNVSKVGPVISFLPIILMGVLFGLAMDYEVFLVSRMREAYVHGSTAQRAVRSGFRASARVVTAAAIIMISVFAAFVPTATSTVKPIALGLAVGVFVDAFLVRMTLVPAVLALLGDRAWALPGWLDRRLPSLDVEGAALEHHLAHEAWVRTHGEADVRLDEVTVHDDAGAVVVGPVSAVARRGQILVVAEADPVARRALLAVVAGRLAPSSGTLVVLGRVLPDEAAAVRARVPYLAGPGAPALSSVHGRRLVVVDDVAEDETGGPTGTTWAELVALARAGTTVVVGCAGRTAALSQVPAYLVVAPRRPHPSVLEEVAP</sequence>
<reference evidence="9 10" key="1">
    <citation type="submission" date="2019-01" db="EMBL/GenBank/DDBJ databases">
        <title>Novel species of Cellulomonas.</title>
        <authorList>
            <person name="Liu Q."/>
            <person name="Xin Y.-H."/>
        </authorList>
    </citation>
    <scope>NUCLEOTIDE SEQUENCE [LARGE SCALE GENOMIC DNA]</scope>
    <source>
        <strain evidence="9 10">HLT2-17</strain>
    </source>
</reference>
<feature type="domain" description="SSD" evidence="8">
    <location>
        <begin position="195"/>
        <end position="327"/>
    </location>
</feature>
<comment type="subcellular location">
    <subcellularLocation>
        <location evidence="1">Cell membrane</location>
        <topology evidence="1">Multi-pass membrane protein</topology>
    </subcellularLocation>
</comment>
<accession>A0A4Q5MZX3</accession>
<evidence type="ECO:0000256" key="6">
    <source>
        <dbReference type="ARBA" id="ARBA00023136"/>
    </source>
</evidence>
<dbReference type="Pfam" id="PF03176">
    <property type="entry name" value="MMPL"/>
    <property type="match status" value="2"/>
</dbReference>
<feature type="transmembrane region" description="Helical" evidence="7">
    <location>
        <begin position="205"/>
        <end position="225"/>
    </location>
</feature>
<feature type="transmembrane region" description="Helical" evidence="7">
    <location>
        <begin position="231"/>
        <end position="249"/>
    </location>
</feature>
<evidence type="ECO:0000256" key="7">
    <source>
        <dbReference type="SAM" id="Phobius"/>
    </source>
</evidence>
<organism evidence="9 10">
    <name type="scientific">Pengzhenrongella frigida</name>
    <dbReference type="NCBI Taxonomy" id="1259133"/>
    <lineage>
        <taxon>Bacteria</taxon>
        <taxon>Bacillati</taxon>
        <taxon>Actinomycetota</taxon>
        <taxon>Actinomycetes</taxon>
        <taxon>Micrococcales</taxon>
        <taxon>Pengzhenrongella</taxon>
    </lineage>
</organism>
<feature type="transmembrane region" description="Helical" evidence="7">
    <location>
        <begin position="674"/>
        <end position="701"/>
    </location>
</feature>
<dbReference type="OrthoDB" id="7051771at2"/>
<evidence type="ECO:0000256" key="5">
    <source>
        <dbReference type="ARBA" id="ARBA00022989"/>
    </source>
</evidence>
<keyword evidence="6 7" id="KW-0472">Membrane</keyword>
<keyword evidence="3" id="KW-1003">Cell membrane</keyword>
<dbReference type="PANTHER" id="PTHR33406:SF11">
    <property type="entry name" value="MEMBRANE PROTEIN SCO6666-RELATED"/>
    <property type="match status" value="1"/>
</dbReference>
<keyword evidence="10" id="KW-1185">Reference proteome</keyword>
<evidence type="ECO:0000259" key="8">
    <source>
        <dbReference type="PROSITE" id="PS50156"/>
    </source>
</evidence>
<comment type="similarity">
    <text evidence="2">Belongs to the resistance-nodulation-cell division (RND) (TC 2.A.6) family. MmpL subfamily.</text>
</comment>
<evidence type="ECO:0000313" key="9">
    <source>
        <dbReference type="EMBL" id="RYV51295.1"/>
    </source>
</evidence>
<name>A0A4Q5MZX3_9MICO</name>
<evidence type="ECO:0000313" key="10">
    <source>
        <dbReference type="Proteomes" id="UP000293764"/>
    </source>
</evidence>
<keyword evidence="5 7" id="KW-1133">Transmembrane helix</keyword>
<evidence type="ECO:0000256" key="3">
    <source>
        <dbReference type="ARBA" id="ARBA00022475"/>
    </source>
</evidence>
<feature type="transmembrane region" description="Helical" evidence="7">
    <location>
        <begin position="270"/>
        <end position="294"/>
    </location>
</feature>
<dbReference type="Gene3D" id="1.20.1640.10">
    <property type="entry name" value="Multidrug efflux transporter AcrB transmembrane domain"/>
    <property type="match status" value="2"/>
</dbReference>
<feature type="transmembrane region" description="Helical" evidence="7">
    <location>
        <begin position="597"/>
        <end position="616"/>
    </location>
</feature>
<evidence type="ECO:0000256" key="1">
    <source>
        <dbReference type="ARBA" id="ARBA00004651"/>
    </source>
</evidence>
<proteinExistence type="inferred from homology"/>
<dbReference type="InterPro" id="IPR004869">
    <property type="entry name" value="MMPL_dom"/>
</dbReference>
<dbReference type="PANTHER" id="PTHR33406">
    <property type="entry name" value="MEMBRANE PROTEIN MJ1562-RELATED"/>
    <property type="match status" value="1"/>
</dbReference>
<dbReference type="AlphaFoldDB" id="A0A4Q5MZX3"/>
<gene>
    <name evidence="9" type="ORF">EUA98_09075</name>
</gene>
<feature type="transmembrane region" description="Helical" evidence="7">
    <location>
        <begin position="564"/>
        <end position="585"/>
    </location>
</feature>
<feature type="transmembrane region" description="Helical" evidence="7">
    <location>
        <begin position="178"/>
        <end position="198"/>
    </location>
</feature>
<feature type="transmembrane region" description="Helical" evidence="7">
    <location>
        <begin position="306"/>
        <end position="327"/>
    </location>
</feature>
<dbReference type="InterPro" id="IPR000731">
    <property type="entry name" value="SSD"/>
</dbReference>
<evidence type="ECO:0000256" key="2">
    <source>
        <dbReference type="ARBA" id="ARBA00010157"/>
    </source>
</evidence>
<protein>
    <submittedName>
        <fullName evidence="9">MMPL family transporter</fullName>
    </submittedName>
</protein>
<feature type="transmembrane region" description="Helical" evidence="7">
    <location>
        <begin position="367"/>
        <end position="391"/>
    </location>
</feature>
<evidence type="ECO:0000256" key="4">
    <source>
        <dbReference type="ARBA" id="ARBA00022692"/>
    </source>
</evidence>
<dbReference type="GO" id="GO:0005886">
    <property type="term" value="C:plasma membrane"/>
    <property type="evidence" value="ECO:0007669"/>
    <property type="project" value="UniProtKB-SubCell"/>
</dbReference>
<feature type="transmembrane region" description="Helical" evidence="7">
    <location>
        <begin position="648"/>
        <end position="668"/>
    </location>
</feature>
<dbReference type="RefSeq" id="WP_130102361.1">
    <property type="nucleotide sequence ID" value="NZ_SDWW01000018.1"/>
</dbReference>
<dbReference type="SUPFAM" id="SSF82866">
    <property type="entry name" value="Multidrug efflux transporter AcrB transmembrane domain"/>
    <property type="match status" value="2"/>
</dbReference>